<keyword evidence="5 6" id="KW-0472">Membrane</keyword>
<dbReference type="PANTHER" id="PTHR31632">
    <property type="entry name" value="IRON TRANSPORTER FTH1"/>
    <property type="match status" value="1"/>
</dbReference>
<keyword evidence="3 6" id="KW-0812">Transmembrane</keyword>
<feature type="transmembrane region" description="Helical" evidence="6">
    <location>
        <begin position="176"/>
        <end position="196"/>
    </location>
</feature>
<gene>
    <name evidence="7" type="ORF">METZ01_LOCUS145920</name>
</gene>
<proteinExistence type="inferred from homology"/>
<evidence type="ECO:0000256" key="1">
    <source>
        <dbReference type="ARBA" id="ARBA00004141"/>
    </source>
</evidence>
<keyword evidence="4 6" id="KW-1133">Transmembrane helix</keyword>
<evidence type="ECO:0008006" key="8">
    <source>
        <dbReference type="Google" id="ProtNLM"/>
    </source>
</evidence>
<protein>
    <recommendedName>
        <fullName evidence="8">Iron permease FTR1</fullName>
    </recommendedName>
</protein>
<evidence type="ECO:0000256" key="3">
    <source>
        <dbReference type="ARBA" id="ARBA00022692"/>
    </source>
</evidence>
<dbReference type="Pfam" id="PF03239">
    <property type="entry name" value="FTR1"/>
    <property type="match status" value="1"/>
</dbReference>
<accession>A0A381ZUY8</accession>
<feature type="transmembrane region" description="Helical" evidence="6">
    <location>
        <begin position="103"/>
        <end position="123"/>
    </location>
</feature>
<feature type="transmembrane region" description="Helical" evidence="6">
    <location>
        <begin position="62"/>
        <end position="82"/>
    </location>
</feature>
<dbReference type="InterPro" id="IPR004923">
    <property type="entry name" value="FTR1/Fip1/EfeU"/>
</dbReference>
<dbReference type="GO" id="GO:0033573">
    <property type="term" value="C:high-affinity iron permease complex"/>
    <property type="evidence" value="ECO:0007669"/>
    <property type="project" value="InterPro"/>
</dbReference>
<comment type="similarity">
    <text evidence="2">Belongs to the oxidase-dependent Fe transporter (OFeT) (TC 9.A.10.1) family.</text>
</comment>
<sequence length="262" mass="29012">MINALVITLREGLEAFLIVAITLAYLRKTQRHKLVPAVYLGIAISVVVSVIAGILLSRASNAALWEGILALAAAGMVTWMIVHMWRAAKHLKRNIEGRIEVASARDGTAAFFGVLGFTVLMVTREGMETALLMNALIFQVANSGLLILGAAAGTLLAAFIAWLWSQHGHRVNLARFFQVTGVFLLIFVGQLIIYGFHELTEAHIFPYSETLHWATEPYGPDGIYGRYFTYLLVALPLSWLLVASMVDRRRRPVPIREEPSTR</sequence>
<dbReference type="AlphaFoldDB" id="A0A381ZUY8"/>
<feature type="transmembrane region" description="Helical" evidence="6">
    <location>
        <begin position="227"/>
        <end position="246"/>
    </location>
</feature>
<evidence type="ECO:0000256" key="5">
    <source>
        <dbReference type="ARBA" id="ARBA00023136"/>
    </source>
</evidence>
<name>A0A381ZUY8_9ZZZZ</name>
<feature type="transmembrane region" description="Helical" evidence="6">
    <location>
        <begin position="143"/>
        <end position="164"/>
    </location>
</feature>
<feature type="transmembrane region" description="Helical" evidence="6">
    <location>
        <begin position="38"/>
        <end position="56"/>
    </location>
</feature>
<reference evidence="7" key="1">
    <citation type="submission" date="2018-05" db="EMBL/GenBank/DDBJ databases">
        <authorList>
            <person name="Lanie J.A."/>
            <person name="Ng W.-L."/>
            <person name="Kazmierczak K.M."/>
            <person name="Andrzejewski T.M."/>
            <person name="Davidsen T.M."/>
            <person name="Wayne K.J."/>
            <person name="Tettelin H."/>
            <person name="Glass J.I."/>
            <person name="Rusch D."/>
            <person name="Podicherti R."/>
            <person name="Tsui H.-C.T."/>
            <person name="Winkler M.E."/>
        </authorList>
    </citation>
    <scope>NUCLEOTIDE SEQUENCE</scope>
</reference>
<evidence type="ECO:0000256" key="4">
    <source>
        <dbReference type="ARBA" id="ARBA00022989"/>
    </source>
</evidence>
<evidence type="ECO:0000313" key="7">
    <source>
        <dbReference type="EMBL" id="SVA93066.1"/>
    </source>
</evidence>
<dbReference type="GO" id="GO:0015093">
    <property type="term" value="F:ferrous iron transmembrane transporter activity"/>
    <property type="evidence" value="ECO:0007669"/>
    <property type="project" value="TreeGrafter"/>
</dbReference>
<dbReference type="PANTHER" id="PTHR31632:SF2">
    <property type="entry name" value="PLASMA MEMBRANE IRON PERMEASE"/>
    <property type="match status" value="1"/>
</dbReference>
<organism evidence="7">
    <name type="scientific">marine metagenome</name>
    <dbReference type="NCBI Taxonomy" id="408172"/>
    <lineage>
        <taxon>unclassified sequences</taxon>
        <taxon>metagenomes</taxon>
        <taxon>ecological metagenomes</taxon>
    </lineage>
</organism>
<evidence type="ECO:0000256" key="6">
    <source>
        <dbReference type="SAM" id="Phobius"/>
    </source>
</evidence>
<dbReference type="EMBL" id="UINC01022766">
    <property type="protein sequence ID" value="SVA93066.1"/>
    <property type="molecule type" value="Genomic_DNA"/>
</dbReference>
<comment type="subcellular location">
    <subcellularLocation>
        <location evidence="1">Membrane</location>
        <topology evidence="1">Multi-pass membrane protein</topology>
    </subcellularLocation>
</comment>
<evidence type="ECO:0000256" key="2">
    <source>
        <dbReference type="ARBA" id="ARBA00008333"/>
    </source>
</evidence>